<dbReference type="KEGG" id="sll:SLITO_v1c06670"/>
<dbReference type="RefSeq" id="WP_158500634.1">
    <property type="nucleotide sequence ID" value="NZ_CP012357.1"/>
</dbReference>
<dbReference type="STRING" id="216942.SLITO_v1c06670"/>
<evidence type="ECO:0000313" key="2">
    <source>
        <dbReference type="Proteomes" id="UP000067476"/>
    </source>
</evidence>
<accession>A0A0K1W2A1</accession>
<dbReference type="OrthoDB" id="389703at2"/>
<dbReference type="PATRIC" id="fig|216942.3.peg.677"/>
<sequence>MAKKDLPANARKAWTNATNCNCGAEQDSSERGHKKCSSCNKQMEYGAY</sequence>
<name>A0A0K1W2A1_9MOLU</name>
<dbReference type="Proteomes" id="UP000067476">
    <property type="component" value="Chromosome"/>
</dbReference>
<proteinExistence type="predicted"/>
<protein>
    <submittedName>
        <fullName evidence="1">Uncharacterized protein</fullName>
    </submittedName>
</protein>
<dbReference type="AlphaFoldDB" id="A0A0K1W2A1"/>
<gene>
    <name evidence="1" type="ORF">SLITO_v1c06670</name>
</gene>
<reference evidence="1 2" key="1">
    <citation type="journal article" date="2015" name="Genome Announc.">
        <title>Complete Genome Sequence of Spiroplasma litorale TN-1T (DSM 21781), a Bacterium Isolated from a Green-Eyed Horsefly (Tabanus nigrovittatus).</title>
        <authorList>
            <person name="Lo W.S."/>
            <person name="Lai Y.C."/>
            <person name="Lien Y.W."/>
            <person name="Wang T.H."/>
            <person name="Kuo C.H."/>
        </authorList>
    </citation>
    <scope>NUCLEOTIDE SEQUENCE [LARGE SCALE GENOMIC DNA]</scope>
    <source>
        <strain evidence="1 2">TN-1</strain>
    </source>
</reference>
<organism evidence="1 2">
    <name type="scientific">Spiroplasma litorale</name>
    <dbReference type="NCBI Taxonomy" id="216942"/>
    <lineage>
        <taxon>Bacteria</taxon>
        <taxon>Bacillati</taxon>
        <taxon>Mycoplasmatota</taxon>
        <taxon>Mollicutes</taxon>
        <taxon>Entomoplasmatales</taxon>
        <taxon>Spiroplasmataceae</taxon>
        <taxon>Spiroplasma</taxon>
    </lineage>
</organism>
<evidence type="ECO:0000313" key="1">
    <source>
        <dbReference type="EMBL" id="AKX34296.1"/>
    </source>
</evidence>
<keyword evidence="2" id="KW-1185">Reference proteome</keyword>
<dbReference type="EMBL" id="CP012357">
    <property type="protein sequence ID" value="AKX34296.1"/>
    <property type="molecule type" value="Genomic_DNA"/>
</dbReference>